<gene>
    <name evidence="1" type="ORF">IPU22_09485</name>
</gene>
<name>A0AAQ0D684_9STAP</name>
<proteinExistence type="predicted"/>
<dbReference type="AlphaFoldDB" id="A0AAQ0D684"/>
<evidence type="ECO:0000313" key="1">
    <source>
        <dbReference type="EMBL" id="QUM68800.1"/>
    </source>
</evidence>
<organism evidence="1 2">
    <name type="scientific">Staphylococcus delphini</name>
    <dbReference type="NCBI Taxonomy" id="53344"/>
    <lineage>
        <taxon>Bacteria</taxon>
        <taxon>Bacillati</taxon>
        <taxon>Bacillota</taxon>
        <taxon>Bacilli</taxon>
        <taxon>Bacillales</taxon>
        <taxon>Staphylococcaceae</taxon>
        <taxon>Staphylococcus</taxon>
        <taxon>Staphylococcus intermedius group</taxon>
    </lineage>
</organism>
<sequence>MDELKAYVIENQILFNIFLDEPAEDFLYRDERLTEEIGTVEPFNHKVYRVLSTRMIEGELYGYLKGQREIGWVKLQNSHYVFNKQNEIVFVKNKDGVQNELNITYQFIGEFTQDIQNKFLTSKGLMKYKGEFYELLFQKKRFIGFMKSSDLDVGFHVNESVKLLQEAELFLESRLETKVENVNVKDDYTLRLVFPEKGIGKVEAGGQLYWVELKHINKQHLDSILSRLQDYHSTEDVEMNDLIQNFLTERKKAKHILMTLVKDKTNNGASTTSDQFEGTSNVHTRYQNLKNSKLGKLQIKYWNMRKKWGKSNGKSTSK</sequence>
<evidence type="ECO:0000313" key="2">
    <source>
        <dbReference type="Proteomes" id="UP000675994"/>
    </source>
</evidence>
<dbReference type="EMBL" id="CP063367">
    <property type="protein sequence ID" value="QUM68800.1"/>
    <property type="molecule type" value="Genomic_DNA"/>
</dbReference>
<dbReference type="Proteomes" id="UP000675994">
    <property type="component" value="Chromosome"/>
</dbReference>
<accession>A0AAQ0D684</accession>
<reference evidence="1" key="1">
    <citation type="journal article" date="2021" name="Front. Microbiol.">
        <title>Presence and Characterization of a Novel cfr-Carrying Tn558 Transposon Derivative in Staphylococcus delphini Isolated From Retail Food.</title>
        <authorList>
            <person name="Zhang F."/>
            <person name="Wu S."/>
            <person name="Huang J."/>
            <person name="Yang R."/>
            <person name="Zhang J."/>
            <person name="Lei T."/>
            <person name="Dai J."/>
            <person name="Ding Y."/>
            <person name="Xue L."/>
            <person name="Wang J."/>
            <person name="Chen M."/>
            <person name="Wu Q."/>
        </authorList>
    </citation>
    <scope>NUCLEOTIDE SEQUENCE</scope>
    <source>
        <strain evidence="1">2794-1</strain>
    </source>
</reference>
<protein>
    <submittedName>
        <fullName evidence="1">Uncharacterized protein</fullName>
    </submittedName>
</protein>
<dbReference type="RefSeq" id="WP_212574640.1">
    <property type="nucleotide sequence ID" value="NZ_CP063367.1"/>
</dbReference>